<accession>A0A392UYJ1</accession>
<comment type="caution">
    <text evidence="1">The sequence shown here is derived from an EMBL/GenBank/DDBJ whole genome shotgun (WGS) entry which is preliminary data.</text>
</comment>
<organism evidence="1 2">
    <name type="scientific">Trifolium medium</name>
    <dbReference type="NCBI Taxonomy" id="97028"/>
    <lineage>
        <taxon>Eukaryota</taxon>
        <taxon>Viridiplantae</taxon>
        <taxon>Streptophyta</taxon>
        <taxon>Embryophyta</taxon>
        <taxon>Tracheophyta</taxon>
        <taxon>Spermatophyta</taxon>
        <taxon>Magnoliopsida</taxon>
        <taxon>eudicotyledons</taxon>
        <taxon>Gunneridae</taxon>
        <taxon>Pentapetalae</taxon>
        <taxon>rosids</taxon>
        <taxon>fabids</taxon>
        <taxon>Fabales</taxon>
        <taxon>Fabaceae</taxon>
        <taxon>Papilionoideae</taxon>
        <taxon>50 kb inversion clade</taxon>
        <taxon>NPAAA clade</taxon>
        <taxon>Hologalegina</taxon>
        <taxon>IRL clade</taxon>
        <taxon>Trifolieae</taxon>
        <taxon>Trifolium</taxon>
    </lineage>
</organism>
<evidence type="ECO:0000313" key="1">
    <source>
        <dbReference type="EMBL" id="MCI79775.1"/>
    </source>
</evidence>
<dbReference type="Proteomes" id="UP000265520">
    <property type="component" value="Unassembled WGS sequence"/>
</dbReference>
<protein>
    <submittedName>
        <fullName evidence="1">Uncharacterized protein</fullName>
    </submittedName>
</protein>
<dbReference type="EMBL" id="LXQA010981070">
    <property type="protein sequence ID" value="MCI79775.1"/>
    <property type="molecule type" value="Genomic_DNA"/>
</dbReference>
<proteinExistence type="predicted"/>
<reference evidence="1 2" key="1">
    <citation type="journal article" date="2018" name="Front. Plant Sci.">
        <title>Red Clover (Trifolium pratense) and Zigzag Clover (T. medium) - A Picture of Genomic Similarities and Differences.</title>
        <authorList>
            <person name="Dluhosova J."/>
            <person name="Istvanek J."/>
            <person name="Nedelnik J."/>
            <person name="Repkova J."/>
        </authorList>
    </citation>
    <scope>NUCLEOTIDE SEQUENCE [LARGE SCALE GENOMIC DNA]</scope>
    <source>
        <strain evidence="2">cv. 10/8</strain>
        <tissue evidence="1">Leaf</tissue>
    </source>
</reference>
<dbReference type="AlphaFoldDB" id="A0A392UYJ1"/>
<name>A0A392UYJ1_9FABA</name>
<sequence>MVQRRVLPAPCIESLPDKGGQTTCPVEQRQRRCKCMVAERASA</sequence>
<evidence type="ECO:0000313" key="2">
    <source>
        <dbReference type="Proteomes" id="UP000265520"/>
    </source>
</evidence>
<keyword evidence="2" id="KW-1185">Reference proteome</keyword>
<feature type="non-terminal residue" evidence="1">
    <location>
        <position position="43"/>
    </location>
</feature>